<sequence length="371" mass="43030">MNLFLLSSRALVSNVSWDPVFELENIVLQTCKAQLLIPSCREIIQWSSSKLHPLPDRILRKVVKSTTGFYKLEPLPDLSNQPNVLLLIGISGADLELLSSISKWRQRFDVVIAYIFDSWWPEIYSKNVYQLDHLFVALPEVIDELKQKFSIPVSLIPFAADVLTQGSCQQKRSIDLTSFGRIPSHYDRAFCHKFNQPGSEQIYFKSTPRAAEEFPKLPYEMRKEEPDTLMLFHILRHSKLTLAFDTLYPGMRAFPYSFITLRWFYGTATGGAVVGKRPTTPLMDELLNWEDATIELPDDPQKSVEFIDELLQDEVRLNKIYKRNYVESLARHDWRHRIQSMLETVKIPLPQGLGEELSQIKRIHDQIVCRF</sequence>
<keyword evidence="3" id="KW-1185">Reference proteome</keyword>
<dbReference type="EMBL" id="JBBLXS010000005">
    <property type="protein sequence ID" value="MEK0183385.1"/>
    <property type="molecule type" value="Genomic_DNA"/>
</dbReference>
<evidence type="ECO:0000259" key="1">
    <source>
        <dbReference type="Pfam" id="PF13524"/>
    </source>
</evidence>
<organism evidence="2 3">
    <name type="scientific">Microcoleus anatoxicus PTRS2</name>
    <dbReference type="NCBI Taxonomy" id="2705321"/>
    <lineage>
        <taxon>Bacteria</taxon>
        <taxon>Bacillati</taxon>
        <taxon>Cyanobacteriota</taxon>
        <taxon>Cyanophyceae</taxon>
        <taxon>Oscillatoriophycideae</taxon>
        <taxon>Oscillatoriales</taxon>
        <taxon>Microcoleaceae</taxon>
        <taxon>Microcoleus</taxon>
        <taxon>Microcoleus anatoxicus</taxon>
    </lineage>
</organism>
<name>A0ABU8YG95_9CYAN</name>
<gene>
    <name evidence="2" type="ORF">WMG39_00815</name>
</gene>
<dbReference type="InterPro" id="IPR055259">
    <property type="entry name" value="YkvP/CgeB_Glyco_trans-like"/>
</dbReference>
<dbReference type="Proteomes" id="UP001384579">
    <property type="component" value="Unassembled WGS sequence"/>
</dbReference>
<dbReference type="RefSeq" id="WP_340521013.1">
    <property type="nucleotide sequence ID" value="NZ_JBBLXS010000005.1"/>
</dbReference>
<proteinExistence type="predicted"/>
<comment type="caution">
    <text evidence="2">The sequence shown here is derived from an EMBL/GenBank/DDBJ whole genome shotgun (WGS) entry which is preliminary data.</text>
</comment>
<feature type="domain" description="Spore protein YkvP/CgeB glycosyl transferase-like" evidence="1">
    <location>
        <begin position="229"/>
        <end position="343"/>
    </location>
</feature>
<evidence type="ECO:0000313" key="2">
    <source>
        <dbReference type="EMBL" id="MEK0183385.1"/>
    </source>
</evidence>
<protein>
    <submittedName>
        <fullName evidence="2">Glycosyltransferase</fullName>
    </submittedName>
</protein>
<reference evidence="2 3" key="1">
    <citation type="journal article" date="2020" name="Harmful Algae">
        <title>Molecular and morphological characterization of a novel dihydroanatoxin-a producing Microcoleus species (cyanobacteria) from the Russian River, California, USA.</title>
        <authorList>
            <person name="Conklin K.Y."/>
            <person name="Stancheva R."/>
            <person name="Otten T.G."/>
            <person name="Fadness R."/>
            <person name="Boyer G.L."/>
            <person name="Read B."/>
            <person name="Zhang X."/>
            <person name="Sheath R.G."/>
        </authorList>
    </citation>
    <scope>NUCLEOTIDE SEQUENCE [LARGE SCALE GENOMIC DNA]</scope>
    <source>
        <strain evidence="2 3">PTRS2</strain>
    </source>
</reference>
<dbReference type="Pfam" id="PF13524">
    <property type="entry name" value="Glyco_trans_1_2"/>
    <property type="match status" value="1"/>
</dbReference>
<evidence type="ECO:0000313" key="3">
    <source>
        <dbReference type="Proteomes" id="UP001384579"/>
    </source>
</evidence>
<accession>A0ABU8YG95</accession>